<feature type="transmembrane region" description="Helical" evidence="6">
    <location>
        <begin position="73"/>
        <end position="94"/>
    </location>
</feature>
<keyword evidence="5 6" id="KW-0472">Membrane</keyword>
<keyword evidence="3 6" id="KW-0812">Transmembrane</keyword>
<keyword evidence="2" id="KW-1003">Cell membrane</keyword>
<dbReference type="Pfam" id="PF07690">
    <property type="entry name" value="MFS_1"/>
    <property type="match status" value="1"/>
</dbReference>
<dbReference type="PANTHER" id="PTHR43124:SF3">
    <property type="entry name" value="CHLORAMPHENICOL EFFLUX PUMP RV0191"/>
    <property type="match status" value="1"/>
</dbReference>
<accession>A0ABP6SZV7</accession>
<gene>
    <name evidence="8" type="ORF">GCM10020369_40510</name>
</gene>
<keyword evidence="9" id="KW-1185">Reference proteome</keyword>
<sequence length="391" mass="39549">MTTARRLLQATALVSTLDRFAMPPMLIAIARDLDVPLTQVVQAASLYFLAYGLMQPVWGVVSDRFGLIGTIRAALLVAAVATGASALVGGAVALAAARGLAGACFSAAIPAGLVYLGDTVPAPDRQREITNFMSGSAVGTALGAAGAGVLAQAVSWRLAFLVTSAAALVLVIVLRRLPPPGVSRREQRLATALGRVRRSRATWLVLVLAFGDGAVLLGVLTLLPAAVEATGVGAALAGAVTGVYGVAVLIFARLAGALSRRTGRWQLPAAGAGGALAGCALVAVTQVPAAAVVTAFLLGMGWAWLHSTMQTWATEVLPSARATVVSLFAAALFLGSAIAALLAAGPAEQGRFGAVFAVAAVLTVPLGVTAAVGRARWRAPADETESRTSEC</sequence>
<evidence type="ECO:0000259" key="7">
    <source>
        <dbReference type="PROSITE" id="PS50850"/>
    </source>
</evidence>
<protein>
    <submittedName>
        <fullName evidence="8">MFS transporter</fullName>
    </submittedName>
</protein>
<reference evidence="9" key="1">
    <citation type="journal article" date="2019" name="Int. J. Syst. Evol. Microbiol.">
        <title>The Global Catalogue of Microorganisms (GCM) 10K type strain sequencing project: providing services to taxonomists for standard genome sequencing and annotation.</title>
        <authorList>
            <consortium name="The Broad Institute Genomics Platform"/>
            <consortium name="The Broad Institute Genome Sequencing Center for Infectious Disease"/>
            <person name="Wu L."/>
            <person name="Ma J."/>
        </authorList>
    </citation>
    <scope>NUCLEOTIDE SEQUENCE [LARGE SCALE GENOMIC DNA]</scope>
    <source>
        <strain evidence="9">JCM 9458</strain>
    </source>
</reference>
<evidence type="ECO:0000313" key="8">
    <source>
        <dbReference type="EMBL" id="GAA3389633.1"/>
    </source>
</evidence>
<dbReference type="Proteomes" id="UP001501676">
    <property type="component" value="Unassembled WGS sequence"/>
</dbReference>
<dbReference type="InterPro" id="IPR050189">
    <property type="entry name" value="MFS_Efflux_Transporters"/>
</dbReference>
<evidence type="ECO:0000256" key="2">
    <source>
        <dbReference type="ARBA" id="ARBA00022475"/>
    </source>
</evidence>
<evidence type="ECO:0000256" key="3">
    <source>
        <dbReference type="ARBA" id="ARBA00022692"/>
    </source>
</evidence>
<name>A0ABP6SZV7_9ACTN</name>
<feature type="transmembrane region" description="Helical" evidence="6">
    <location>
        <begin position="352"/>
        <end position="372"/>
    </location>
</feature>
<dbReference type="InterPro" id="IPR020846">
    <property type="entry name" value="MFS_dom"/>
</dbReference>
<evidence type="ECO:0000313" key="9">
    <source>
        <dbReference type="Proteomes" id="UP001501676"/>
    </source>
</evidence>
<feature type="domain" description="Major facilitator superfamily (MFS) profile" evidence="7">
    <location>
        <begin position="4"/>
        <end position="378"/>
    </location>
</feature>
<comment type="caution">
    <text evidence="8">The sequence shown here is derived from an EMBL/GenBank/DDBJ whole genome shotgun (WGS) entry which is preliminary data.</text>
</comment>
<comment type="subcellular location">
    <subcellularLocation>
        <location evidence="1">Cell membrane</location>
        <topology evidence="1">Multi-pass membrane protein</topology>
    </subcellularLocation>
</comment>
<feature type="transmembrane region" description="Helical" evidence="6">
    <location>
        <begin position="44"/>
        <end position="61"/>
    </location>
</feature>
<dbReference type="InterPro" id="IPR036259">
    <property type="entry name" value="MFS_trans_sf"/>
</dbReference>
<dbReference type="SUPFAM" id="SSF103473">
    <property type="entry name" value="MFS general substrate transporter"/>
    <property type="match status" value="1"/>
</dbReference>
<proteinExistence type="predicted"/>
<evidence type="ECO:0000256" key="6">
    <source>
        <dbReference type="SAM" id="Phobius"/>
    </source>
</evidence>
<dbReference type="EMBL" id="BAAAYN010000025">
    <property type="protein sequence ID" value="GAA3389633.1"/>
    <property type="molecule type" value="Genomic_DNA"/>
</dbReference>
<feature type="transmembrane region" description="Helical" evidence="6">
    <location>
        <begin position="129"/>
        <end position="150"/>
    </location>
</feature>
<dbReference type="PANTHER" id="PTHR43124">
    <property type="entry name" value="PURINE EFFLUX PUMP PBUE"/>
    <property type="match status" value="1"/>
</dbReference>
<feature type="transmembrane region" description="Helical" evidence="6">
    <location>
        <begin position="156"/>
        <end position="174"/>
    </location>
</feature>
<dbReference type="Gene3D" id="1.20.1250.20">
    <property type="entry name" value="MFS general substrate transporter like domains"/>
    <property type="match status" value="1"/>
</dbReference>
<keyword evidence="4 6" id="KW-1133">Transmembrane helix</keyword>
<feature type="transmembrane region" description="Helical" evidence="6">
    <location>
        <begin position="275"/>
        <end position="304"/>
    </location>
</feature>
<feature type="transmembrane region" description="Helical" evidence="6">
    <location>
        <begin position="324"/>
        <end position="345"/>
    </location>
</feature>
<dbReference type="RefSeq" id="WP_345729730.1">
    <property type="nucleotide sequence ID" value="NZ_BAAAYN010000025.1"/>
</dbReference>
<organism evidence="8 9">
    <name type="scientific">Cryptosporangium minutisporangium</name>
    <dbReference type="NCBI Taxonomy" id="113569"/>
    <lineage>
        <taxon>Bacteria</taxon>
        <taxon>Bacillati</taxon>
        <taxon>Actinomycetota</taxon>
        <taxon>Actinomycetes</taxon>
        <taxon>Cryptosporangiales</taxon>
        <taxon>Cryptosporangiaceae</taxon>
        <taxon>Cryptosporangium</taxon>
    </lineage>
</organism>
<feature type="transmembrane region" description="Helical" evidence="6">
    <location>
        <begin position="203"/>
        <end position="226"/>
    </location>
</feature>
<evidence type="ECO:0000256" key="5">
    <source>
        <dbReference type="ARBA" id="ARBA00023136"/>
    </source>
</evidence>
<evidence type="ECO:0000256" key="4">
    <source>
        <dbReference type="ARBA" id="ARBA00022989"/>
    </source>
</evidence>
<feature type="transmembrane region" description="Helical" evidence="6">
    <location>
        <begin position="232"/>
        <end position="254"/>
    </location>
</feature>
<feature type="transmembrane region" description="Helical" evidence="6">
    <location>
        <begin position="100"/>
        <end position="117"/>
    </location>
</feature>
<evidence type="ECO:0000256" key="1">
    <source>
        <dbReference type="ARBA" id="ARBA00004651"/>
    </source>
</evidence>
<dbReference type="InterPro" id="IPR011701">
    <property type="entry name" value="MFS"/>
</dbReference>
<dbReference type="PROSITE" id="PS50850">
    <property type="entry name" value="MFS"/>
    <property type="match status" value="1"/>
</dbReference>